<comment type="similarity">
    <text evidence="3">Belongs to the etk/wzc family.</text>
</comment>
<dbReference type="OrthoDB" id="230260at2"/>
<keyword evidence="20" id="KW-1185">Reference proteome</keyword>
<evidence type="ECO:0000256" key="11">
    <source>
        <dbReference type="ARBA" id="ARBA00022840"/>
    </source>
</evidence>
<accession>A0A1X7BTE6</accession>
<feature type="domain" description="AAA" evidence="18">
    <location>
        <begin position="449"/>
        <end position="575"/>
    </location>
</feature>
<feature type="domain" description="Polysaccharide chain length determinant N-terminal" evidence="17">
    <location>
        <begin position="28"/>
        <end position="116"/>
    </location>
</feature>
<dbReference type="Proteomes" id="UP000193224">
    <property type="component" value="Unassembled WGS sequence"/>
</dbReference>
<keyword evidence="14" id="KW-0829">Tyrosine-protein kinase</keyword>
<keyword evidence="6" id="KW-0997">Cell inner membrane</keyword>
<keyword evidence="10 19" id="KW-0418">Kinase</keyword>
<dbReference type="GO" id="GO:0005886">
    <property type="term" value="C:plasma membrane"/>
    <property type="evidence" value="ECO:0007669"/>
    <property type="project" value="UniProtKB-SubCell"/>
</dbReference>
<evidence type="ECO:0000256" key="7">
    <source>
        <dbReference type="ARBA" id="ARBA00022679"/>
    </source>
</evidence>
<evidence type="ECO:0000259" key="18">
    <source>
        <dbReference type="Pfam" id="PF13614"/>
    </source>
</evidence>
<evidence type="ECO:0000256" key="5">
    <source>
        <dbReference type="ARBA" id="ARBA00022475"/>
    </source>
</evidence>
<reference evidence="19 20" key="1">
    <citation type="submission" date="2017-03" db="EMBL/GenBank/DDBJ databases">
        <authorList>
            <person name="Afonso C.L."/>
            <person name="Miller P.J."/>
            <person name="Scott M.A."/>
            <person name="Spackman E."/>
            <person name="Goraichik I."/>
            <person name="Dimitrov K.M."/>
            <person name="Suarez D.L."/>
            <person name="Swayne D.E."/>
        </authorList>
    </citation>
    <scope>NUCLEOTIDE SEQUENCE [LARGE SCALE GENOMIC DNA]</scope>
    <source>
        <strain evidence="19 20">CECT 7745</strain>
    </source>
</reference>
<keyword evidence="11" id="KW-0067">ATP-binding</keyword>
<sequence length="661" mass="72868">MNTIGIRVRNDPREANLSDMDAEDLATLGDLRSALRRQYKPVLLGAFAGLVLGALHYLTSPPQYYTFATVLVDDRMGELAEEITASIPFVRNDTSLLNEIEVLQSLQLAIEVTRKLGLHHNEEFLSPPSSVARSAITELTDRVTALIPGREEATPIIDAASPEDIEAKQIEMVAFRLQRDVRIARVGRSFSVDISFVGFDPELSTQIVNTYAEAYLEDHLNANLKSSERTATWMRNRMVELQASSKAVAEEAEALRRADPGNVQGLRELARRATTLATLQKTISERHEQIAIQGSFPVSNGRILTHSIVPETPALPKAWRLISIAGLLGLMFGFAIAVLREMRERFFRVGEDVSEYTGQTFLGYLPHVDFRDLVDEPWPECGTLILDENAMLETEPDRTNGGQTEHGQSPLVAPHLFMSILAPGSLYSETLRNIHTTLEHNLRQKTCRVVAAASMLPGEGKTTFAANYANMAGRLGERVLLIDADLRHATLSIELGRADGPGLVEVLRGSNALSEALCALPRNGPDLLPCAAGRRRASSVDVLYQQNMTLLIEELRKQYDVIVIDLPSLGTVSDAKAMLSRLDKIIFVCAWGKTPRSLVSRFFAQEPAFAKKVLGVVLNRVIIGKLSKYARSGDAERFLMSHLAAPADEPVEDAPRFASSR</sequence>
<evidence type="ECO:0000256" key="9">
    <source>
        <dbReference type="ARBA" id="ARBA00022741"/>
    </source>
</evidence>
<dbReference type="InterPro" id="IPR050445">
    <property type="entry name" value="Bact_polysacc_biosynth/exp"/>
</dbReference>
<evidence type="ECO:0000313" key="20">
    <source>
        <dbReference type="Proteomes" id="UP000193224"/>
    </source>
</evidence>
<dbReference type="InterPro" id="IPR005702">
    <property type="entry name" value="Wzc-like_C"/>
</dbReference>
<evidence type="ECO:0000313" key="19">
    <source>
        <dbReference type="EMBL" id="SMC12854.1"/>
    </source>
</evidence>
<dbReference type="EC" id="2.7.10.2" evidence="4"/>
<dbReference type="EMBL" id="FWXB01000010">
    <property type="protein sequence ID" value="SMC12854.1"/>
    <property type="molecule type" value="Genomic_DNA"/>
</dbReference>
<feature type="transmembrane region" description="Helical" evidence="16">
    <location>
        <begin position="42"/>
        <end position="59"/>
    </location>
</feature>
<evidence type="ECO:0000256" key="16">
    <source>
        <dbReference type="SAM" id="Phobius"/>
    </source>
</evidence>
<keyword evidence="8 16" id="KW-0812">Transmembrane</keyword>
<dbReference type="Pfam" id="PF13614">
    <property type="entry name" value="AAA_31"/>
    <property type="match status" value="1"/>
</dbReference>
<dbReference type="InterPro" id="IPR027417">
    <property type="entry name" value="P-loop_NTPase"/>
</dbReference>
<dbReference type="InterPro" id="IPR025669">
    <property type="entry name" value="AAA_dom"/>
</dbReference>
<dbReference type="PANTHER" id="PTHR32309">
    <property type="entry name" value="TYROSINE-PROTEIN KINASE"/>
    <property type="match status" value="1"/>
</dbReference>
<protein>
    <recommendedName>
        <fullName evidence="4">non-specific protein-tyrosine kinase</fullName>
        <ecNumber evidence="4">2.7.10.2</ecNumber>
    </recommendedName>
</protein>
<evidence type="ECO:0000256" key="6">
    <source>
        <dbReference type="ARBA" id="ARBA00022519"/>
    </source>
</evidence>
<dbReference type="Gene3D" id="3.40.50.300">
    <property type="entry name" value="P-loop containing nucleotide triphosphate hydrolases"/>
    <property type="match status" value="1"/>
</dbReference>
<evidence type="ECO:0000256" key="15">
    <source>
        <dbReference type="ARBA" id="ARBA00051245"/>
    </source>
</evidence>
<keyword evidence="12 16" id="KW-1133">Transmembrane helix</keyword>
<dbReference type="CDD" id="cd05387">
    <property type="entry name" value="BY-kinase"/>
    <property type="match status" value="1"/>
</dbReference>
<gene>
    <name evidence="19" type="primary">cpsD</name>
    <name evidence="19" type="ORF">ROA7745_02686</name>
</gene>
<evidence type="ECO:0000256" key="1">
    <source>
        <dbReference type="ARBA" id="ARBA00004429"/>
    </source>
</evidence>
<organism evidence="19 20">
    <name type="scientific">Roseovarius aestuarii</name>
    <dbReference type="NCBI Taxonomy" id="475083"/>
    <lineage>
        <taxon>Bacteria</taxon>
        <taxon>Pseudomonadati</taxon>
        <taxon>Pseudomonadota</taxon>
        <taxon>Alphaproteobacteria</taxon>
        <taxon>Rhodobacterales</taxon>
        <taxon>Roseobacteraceae</taxon>
        <taxon>Roseovarius</taxon>
    </lineage>
</organism>
<evidence type="ECO:0000256" key="10">
    <source>
        <dbReference type="ARBA" id="ARBA00022777"/>
    </source>
</evidence>
<dbReference type="SUPFAM" id="SSF52540">
    <property type="entry name" value="P-loop containing nucleoside triphosphate hydrolases"/>
    <property type="match status" value="1"/>
</dbReference>
<evidence type="ECO:0000256" key="14">
    <source>
        <dbReference type="ARBA" id="ARBA00023137"/>
    </source>
</evidence>
<keyword evidence="7 19" id="KW-0808">Transferase</keyword>
<proteinExistence type="inferred from homology"/>
<evidence type="ECO:0000256" key="3">
    <source>
        <dbReference type="ARBA" id="ARBA00008883"/>
    </source>
</evidence>
<dbReference type="AlphaFoldDB" id="A0A1X7BTE6"/>
<keyword evidence="5" id="KW-1003">Cell membrane</keyword>
<evidence type="ECO:0000256" key="12">
    <source>
        <dbReference type="ARBA" id="ARBA00022989"/>
    </source>
</evidence>
<comment type="subcellular location">
    <subcellularLocation>
        <location evidence="1">Cell inner membrane</location>
        <topology evidence="1">Multi-pass membrane protein</topology>
    </subcellularLocation>
</comment>
<dbReference type="InterPro" id="IPR003856">
    <property type="entry name" value="LPS_length_determ_N"/>
</dbReference>
<dbReference type="RefSeq" id="WP_085800807.1">
    <property type="nucleotide sequence ID" value="NZ_FWXB01000010.1"/>
</dbReference>
<evidence type="ECO:0000256" key="4">
    <source>
        <dbReference type="ARBA" id="ARBA00011903"/>
    </source>
</evidence>
<comment type="catalytic activity">
    <reaction evidence="15">
        <text>L-tyrosyl-[protein] + ATP = O-phospho-L-tyrosyl-[protein] + ADP + H(+)</text>
        <dbReference type="Rhea" id="RHEA:10596"/>
        <dbReference type="Rhea" id="RHEA-COMP:10136"/>
        <dbReference type="Rhea" id="RHEA-COMP:20101"/>
        <dbReference type="ChEBI" id="CHEBI:15378"/>
        <dbReference type="ChEBI" id="CHEBI:30616"/>
        <dbReference type="ChEBI" id="CHEBI:46858"/>
        <dbReference type="ChEBI" id="CHEBI:61978"/>
        <dbReference type="ChEBI" id="CHEBI:456216"/>
        <dbReference type="EC" id="2.7.10.2"/>
    </reaction>
</comment>
<name>A0A1X7BTE6_9RHOB</name>
<dbReference type="PANTHER" id="PTHR32309:SF13">
    <property type="entry name" value="FERRIC ENTEROBACTIN TRANSPORT PROTEIN FEPE"/>
    <property type="match status" value="1"/>
</dbReference>
<keyword evidence="9" id="KW-0547">Nucleotide-binding</keyword>
<comment type="similarity">
    <text evidence="2">Belongs to the CpsD/CapB family.</text>
</comment>
<evidence type="ECO:0000259" key="17">
    <source>
        <dbReference type="Pfam" id="PF02706"/>
    </source>
</evidence>
<keyword evidence="13 16" id="KW-0472">Membrane</keyword>
<evidence type="ECO:0000256" key="2">
    <source>
        <dbReference type="ARBA" id="ARBA00007316"/>
    </source>
</evidence>
<dbReference type="Pfam" id="PF02706">
    <property type="entry name" value="Wzz"/>
    <property type="match status" value="1"/>
</dbReference>
<evidence type="ECO:0000256" key="8">
    <source>
        <dbReference type="ARBA" id="ARBA00022692"/>
    </source>
</evidence>
<dbReference type="GO" id="GO:0004715">
    <property type="term" value="F:non-membrane spanning protein tyrosine kinase activity"/>
    <property type="evidence" value="ECO:0007669"/>
    <property type="project" value="UniProtKB-EC"/>
</dbReference>
<evidence type="ECO:0000256" key="13">
    <source>
        <dbReference type="ARBA" id="ARBA00023136"/>
    </source>
</evidence>